<keyword evidence="3" id="KW-1185">Reference proteome</keyword>
<dbReference type="Proteomes" id="UP001195483">
    <property type="component" value="Unassembled WGS sequence"/>
</dbReference>
<dbReference type="PANTHER" id="PTHR34256">
    <property type="entry name" value="UPF0561 PROTEIN C2ORF68"/>
    <property type="match status" value="1"/>
</dbReference>
<evidence type="ECO:0000313" key="2">
    <source>
        <dbReference type="EMBL" id="KAK3583035.1"/>
    </source>
</evidence>
<comment type="similarity">
    <text evidence="1">Belongs to the UPF0561 family.</text>
</comment>
<reference evidence="2" key="3">
    <citation type="submission" date="2023-05" db="EMBL/GenBank/DDBJ databases">
        <authorList>
            <person name="Smith C.H."/>
        </authorList>
    </citation>
    <scope>NUCLEOTIDE SEQUENCE</scope>
    <source>
        <strain evidence="2">CHS0354</strain>
        <tissue evidence="2">Mantle</tissue>
    </source>
</reference>
<protein>
    <submittedName>
        <fullName evidence="2">Uncharacterized protein</fullName>
    </submittedName>
</protein>
<organism evidence="2 3">
    <name type="scientific">Potamilus streckersoni</name>
    <dbReference type="NCBI Taxonomy" id="2493646"/>
    <lineage>
        <taxon>Eukaryota</taxon>
        <taxon>Metazoa</taxon>
        <taxon>Spiralia</taxon>
        <taxon>Lophotrochozoa</taxon>
        <taxon>Mollusca</taxon>
        <taxon>Bivalvia</taxon>
        <taxon>Autobranchia</taxon>
        <taxon>Heteroconchia</taxon>
        <taxon>Palaeoheterodonta</taxon>
        <taxon>Unionida</taxon>
        <taxon>Unionoidea</taxon>
        <taxon>Unionidae</taxon>
        <taxon>Ambleminae</taxon>
        <taxon>Lampsilini</taxon>
        <taxon>Potamilus</taxon>
    </lineage>
</organism>
<reference evidence="2" key="1">
    <citation type="journal article" date="2021" name="Genome Biol. Evol.">
        <title>A High-Quality Reference Genome for a Parasitic Bivalve with Doubly Uniparental Inheritance (Bivalvia: Unionida).</title>
        <authorList>
            <person name="Smith C.H."/>
        </authorList>
    </citation>
    <scope>NUCLEOTIDE SEQUENCE</scope>
    <source>
        <strain evidence="2">CHS0354</strain>
    </source>
</reference>
<accession>A0AAE0VNB6</accession>
<dbReference type="EMBL" id="JAEAOA010000398">
    <property type="protein sequence ID" value="KAK3583035.1"/>
    <property type="molecule type" value="Genomic_DNA"/>
</dbReference>
<proteinExistence type="inferred from homology"/>
<dbReference type="PANTHER" id="PTHR34256:SF1">
    <property type="entry name" value="UPF0561 PROTEIN C2ORF68"/>
    <property type="match status" value="1"/>
</dbReference>
<evidence type="ECO:0000256" key="1">
    <source>
        <dbReference type="ARBA" id="ARBA00006905"/>
    </source>
</evidence>
<reference evidence="2" key="2">
    <citation type="journal article" date="2021" name="Genome Biol. Evol.">
        <title>Developing a high-quality reference genome for a parasitic bivalve with doubly uniparental inheritance (Bivalvia: Unionida).</title>
        <authorList>
            <person name="Smith C.H."/>
        </authorList>
    </citation>
    <scope>NUCLEOTIDE SEQUENCE</scope>
    <source>
        <strain evidence="2">CHS0354</strain>
        <tissue evidence="2">Mantle</tissue>
    </source>
</reference>
<gene>
    <name evidence="2" type="ORF">CHS0354_005681</name>
</gene>
<dbReference type="AlphaFoldDB" id="A0AAE0VNB6"/>
<dbReference type="Pfam" id="PF10573">
    <property type="entry name" value="UPF0561"/>
    <property type="match status" value="1"/>
</dbReference>
<sequence length="139" mass="16030">MANTPKARIDMKHGFIKSIIRNQVDRDNYDKEVKASKSSEKGKRSFAAPRLRKPDVSLYFPPHKGTLSENAEKVCLFSLEFEDQDGKIHKEQVYQNDRSEIVAQRLGHQCQLAQPLVKALEQRIQEEIYKRKDSTTSPT</sequence>
<dbReference type="InterPro" id="IPR018888">
    <property type="entry name" value="UPF0561"/>
</dbReference>
<comment type="caution">
    <text evidence="2">The sequence shown here is derived from an EMBL/GenBank/DDBJ whole genome shotgun (WGS) entry which is preliminary data.</text>
</comment>
<name>A0AAE0VNB6_9BIVA</name>
<evidence type="ECO:0000313" key="3">
    <source>
        <dbReference type="Proteomes" id="UP001195483"/>
    </source>
</evidence>